<sequence length="101" mass="11050">MPPSDPDIKLAAAVIHESYAVLKALGHKIVPFSQRVAAVTPVFVLAFLFRLLLNSRFFEDGGIYHAQQAPDELQALADDLRAAVIRSGVPTPAIRKVLEMK</sequence>
<reference evidence="3" key="1">
    <citation type="submission" date="2018-02" db="EMBL/GenBank/DDBJ databases">
        <authorList>
            <person name="Hausmann B."/>
        </authorList>
    </citation>
    <scope>NUCLEOTIDE SEQUENCE [LARGE SCALE GENOMIC DNA]</scope>
    <source>
        <strain evidence="3">Peat soil MAG SbA5</strain>
    </source>
</reference>
<organism evidence="2 3">
    <name type="scientific">Candidatus Sulfuritelmatomonas gaucii</name>
    <dbReference type="NCBI Taxonomy" id="2043161"/>
    <lineage>
        <taxon>Bacteria</taxon>
        <taxon>Pseudomonadati</taxon>
        <taxon>Acidobacteriota</taxon>
        <taxon>Terriglobia</taxon>
        <taxon>Terriglobales</taxon>
        <taxon>Acidobacteriaceae</taxon>
        <taxon>Candidatus Sulfuritelmatomonas</taxon>
    </lineage>
</organism>
<keyword evidence="1" id="KW-1133">Transmembrane helix</keyword>
<name>A0A2N9LLN7_9BACT</name>
<feature type="transmembrane region" description="Helical" evidence="1">
    <location>
        <begin position="32"/>
        <end position="53"/>
    </location>
</feature>
<evidence type="ECO:0000256" key="1">
    <source>
        <dbReference type="SAM" id="Phobius"/>
    </source>
</evidence>
<evidence type="ECO:0000313" key="3">
    <source>
        <dbReference type="Proteomes" id="UP000239735"/>
    </source>
</evidence>
<dbReference type="Proteomes" id="UP000239735">
    <property type="component" value="Unassembled WGS sequence"/>
</dbReference>
<dbReference type="AlphaFoldDB" id="A0A2N9LLN7"/>
<keyword evidence="1" id="KW-0812">Transmembrane</keyword>
<accession>A0A2N9LLN7</accession>
<gene>
    <name evidence="2" type="ORF">SBA5_410027</name>
</gene>
<proteinExistence type="predicted"/>
<dbReference type="EMBL" id="OKRB01000099">
    <property type="protein sequence ID" value="SPE23985.1"/>
    <property type="molecule type" value="Genomic_DNA"/>
</dbReference>
<protein>
    <submittedName>
        <fullName evidence="2">Uncharacterized protein</fullName>
    </submittedName>
</protein>
<evidence type="ECO:0000313" key="2">
    <source>
        <dbReference type="EMBL" id="SPE23985.1"/>
    </source>
</evidence>
<keyword evidence="1" id="KW-0472">Membrane</keyword>